<sequence length="106" mass="12549">MLEGLHLAWNKGFWKLELECDDTLLIEIILAGGAVNSRLMELRLIHYMLIRYWEVRVRHILRTQNTVIDLLVKIEYLKLLKFYLLEEPPPSFRELLLTNSNVSALK</sequence>
<dbReference type="PANTHER" id="PTHR47723:SF24">
    <property type="entry name" value="RNASE H TYPE-1 DOMAIN-CONTAINING PROTEIN"/>
    <property type="match status" value="1"/>
</dbReference>
<protein>
    <recommendedName>
        <fullName evidence="1">RNase H type-1 domain-containing protein</fullName>
    </recommendedName>
</protein>
<proteinExistence type="predicted"/>
<evidence type="ECO:0000259" key="1">
    <source>
        <dbReference type="Pfam" id="PF13456"/>
    </source>
</evidence>
<dbReference type="InterPro" id="IPR002156">
    <property type="entry name" value="RNaseH_domain"/>
</dbReference>
<dbReference type="Proteomes" id="UP000593572">
    <property type="component" value="Unassembled WGS sequence"/>
</dbReference>
<dbReference type="InterPro" id="IPR053151">
    <property type="entry name" value="RNase_H-like"/>
</dbReference>
<dbReference type="GO" id="GO:0004523">
    <property type="term" value="F:RNA-DNA hybrid ribonuclease activity"/>
    <property type="evidence" value="ECO:0007669"/>
    <property type="project" value="InterPro"/>
</dbReference>
<evidence type="ECO:0000313" key="3">
    <source>
        <dbReference type="Proteomes" id="UP000593572"/>
    </source>
</evidence>
<organism evidence="2 3">
    <name type="scientific">Gossypium lobatum</name>
    <dbReference type="NCBI Taxonomy" id="34289"/>
    <lineage>
        <taxon>Eukaryota</taxon>
        <taxon>Viridiplantae</taxon>
        <taxon>Streptophyta</taxon>
        <taxon>Embryophyta</taxon>
        <taxon>Tracheophyta</taxon>
        <taxon>Spermatophyta</taxon>
        <taxon>Magnoliopsida</taxon>
        <taxon>eudicotyledons</taxon>
        <taxon>Gunneridae</taxon>
        <taxon>Pentapetalae</taxon>
        <taxon>rosids</taxon>
        <taxon>malvids</taxon>
        <taxon>Malvales</taxon>
        <taxon>Malvaceae</taxon>
        <taxon>Malvoideae</taxon>
        <taxon>Gossypium</taxon>
    </lineage>
</organism>
<gene>
    <name evidence="2" type="ORF">Golob_024374</name>
</gene>
<name>A0A7J8NFF7_9ROSI</name>
<dbReference type="GO" id="GO:0003676">
    <property type="term" value="F:nucleic acid binding"/>
    <property type="evidence" value="ECO:0007669"/>
    <property type="project" value="InterPro"/>
</dbReference>
<comment type="caution">
    <text evidence="2">The sequence shown here is derived from an EMBL/GenBank/DDBJ whole genome shotgun (WGS) entry which is preliminary data.</text>
</comment>
<accession>A0A7J8NFF7</accession>
<feature type="domain" description="RNase H type-1" evidence="1">
    <location>
        <begin position="2"/>
        <end position="73"/>
    </location>
</feature>
<dbReference type="EMBL" id="JABEZX010256386">
    <property type="protein sequence ID" value="MBA0575711.1"/>
    <property type="molecule type" value="Genomic_DNA"/>
</dbReference>
<dbReference type="PANTHER" id="PTHR47723">
    <property type="entry name" value="OS05G0353850 PROTEIN"/>
    <property type="match status" value="1"/>
</dbReference>
<dbReference type="AlphaFoldDB" id="A0A7J8NFF7"/>
<evidence type="ECO:0000313" key="2">
    <source>
        <dbReference type="EMBL" id="MBA0575711.1"/>
    </source>
</evidence>
<keyword evidence="3" id="KW-1185">Reference proteome</keyword>
<reference evidence="2 3" key="1">
    <citation type="journal article" date="2019" name="Genome Biol. Evol.">
        <title>Insights into the evolution of the New World diploid cottons (Gossypium, subgenus Houzingenia) based on genome sequencing.</title>
        <authorList>
            <person name="Grover C.E."/>
            <person name="Arick M.A. 2nd"/>
            <person name="Thrash A."/>
            <person name="Conover J.L."/>
            <person name="Sanders W.S."/>
            <person name="Peterson D.G."/>
            <person name="Frelichowski J.E."/>
            <person name="Scheffler J.A."/>
            <person name="Scheffler B.E."/>
            <person name="Wendel J.F."/>
        </authorList>
    </citation>
    <scope>NUCLEOTIDE SEQUENCE [LARGE SCALE GENOMIC DNA]</scope>
    <source>
        <strain evidence="2">157</strain>
        <tissue evidence="2">Leaf</tissue>
    </source>
</reference>
<dbReference type="Pfam" id="PF13456">
    <property type="entry name" value="RVT_3"/>
    <property type="match status" value="1"/>
</dbReference>